<accession>A0A285D634</accession>
<feature type="domain" description="Fe/B12 periplasmic-binding" evidence="2">
    <location>
        <begin position="33"/>
        <end position="283"/>
    </location>
</feature>
<dbReference type="Gene3D" id="3.40.50.1980">
    <property type="entry name" value="Nitrogenase molybdenum iron protein domain"/>
    <property type="match status" value="2"/>
</dbReference>
<evidence type="ECO:0000259" key="2">
    <source>
        <dbReference type="PROSITE" id="PS50983"/>
    </source>
</evidence>
<keyword evidence="4" id="KW-1185">Reference proteome</keyword>
<evidence type="ECO:0000256" key="1">
    <source>
        <dbReference type="SAM" id="SignalP"/>
    </source>
</evidence>
<dbReference type="OrthoDB" id="1632039at2"/>
<keyword evidence="1" id="KW-0732">Signal</keyword>
<dbReference type="SUPFAM" id="SSF53807">
    <property type="entry name" value="Helical backbone' metal receptor"/>
    <property type="match status" value="1"/>
</dbReference>
<dbReference type="InterPro" id="IPR002491">
    <property type="entry name" value="ABC_transptr_periplasmic_BD"/>
</dbReference>
<feature type="chain" id="PRO_5012831809" evidence="1">
    <location>
        <begin position="25"/>
        <end position="291"/>
    </location>
</feature>
<evidence type="ECO:0000313" key="3">
    <source>
        <dbReference type="EMBL" id="SNX74613.1"/>
    </source>
</evidence>
<organism evidence="3 4">
    <name type="scientific">Cereibacter ovatus</name>
    <dbReference type="NCBI Taxonomy" id="439529"/>
    <lineage>
        <taxon>Bacteria</taxon>
        <taxon>Pseudomonadati</taxon>
        <taxon>Pseudomonadota</taxon>
        <taxon>Alphaproteobacteria</taxon>
        <taxon>Rhodobacterales</taxon>
        <taxon>Paracoccaceae</taxon>
        <taxon>Cereibacter</taxon>
    </lineage>
</organism>
<reference evidence="4" key="1">
    <citation type="submission" date="2017-08" db="EMBL/GenBank/DDBJ databases">
        <authorList>
            <person name="Varghese N."/>
            <person name="Submissions S."/>
        </authorList>
    </citation>
    <scope>NUCLEOTIDE SEQUENCE [LARGE SCALE GENOMIC DNA]</scope>
    <source>
        <strain evidence="4">JA234</strain>
    </source>
</reference>
<dbReference type="EMBL" id="OAOQ01000024">
    <property type="protein sequence ID" value="SNX74613.1"/>
    <property type="molecule type" value="Genomic_DNA"/>
</dbReference>
<dbReference type="Pfam" id="PF01497">
    <property type="entry name" value="Peripla_BP_2"/>
    <property type="match status" value="1"/>
</dbReference>
<dbReference type="PANTHER" id="PTHR30535:SF34">
    <property type="entry name" value="MOLYBDATE-BINDING PROTEIN MOLA"/>
    <property type="match status" value="1"/>
</dbReference>
<dbReference type="PANTHER" id="PTHR30535">
    <property type="entry name" value="VITAMIN B12-BINDING PROTEIN"/>
    <property type="match status" value="1"/>
</dbReference>
<proteinExistence type="predicted"/>
<protein>
    <submittedName>
        <fullName evidence="3">Iron complex transport system substrate-binding protein</fullName>
    </submittedName>
</protein>
<gene>
    <name evidence="3" type="ORF">SAMN05878503_12416</name>
</gene>
<dbReference type="InterPro" id="IPR050902">
    <property type="entry name" value="ABC_Transporter_SBP"/>
</dbReference>
<dbReference type="Proteomes" id="UP000219467">
    <property type="component" value="Unassembled WGS sequence"/>
</dbReference>
<dbReference type="AlphaFoldDB" id="A0A285D634"/>
<dbReference type="PROSITE" id="PS50983">
    <property type="entry name" value="FE_B12_PBP"/>
    <property type="match status" value="1"/>
</dbReference>
<evidence type="ECO:0000313" key="4">
    <source>
        <dbReference type="Proteomes" id="UP000219467"/>
    </source>
</evidence>
<sequence length="291" mass="30251">MSVCAKVSKAVLVAAAGLWLAASAGLTDPAPRRVVSVNLCTDQLAMMLAAPGQLVSVSHLAADPQSSAMATEARAYAPNMGQAEQVFLMRPDLVLAGTFSARAGIDLLRRLGVRVIEIPPAATLDDIPGHLRIIGQALGRETQAESLAAEFEASLDQLKINAPPARAALYYPSGYTTGAGTLADAILRHTGFSNVAADLGLAGGGNLPLERLVMAGPDVVVTATPYPGASRAEEILVHPALKAVQSRAGSAEVTDADWICGTPHVLRAVRAMAEAREALGGPRLTQRQEIR</sequence>
<feature type="signal peptide" evidence="1">
    <location>
        <begin position="1"/>
        <end position="24"/>
    </location>
</feature>
<name>A0A285D634_9RHOB</name>
<dbReference type="RefSeq" id="WP_097031752.1">
    <property type="nucleotide sequence ID" value="NZ_OAOQ01000024.1"/>
</dbReference>